<dbReference type="AlphaFoldDB" id="A0A8H6L639"/>
<proteinExistence type="predicted"/>
<dbReference type="Pfam" id="PF00611">
    <property type="entry name" value="FCH"/>
    <property type="match status" value="1"/>
</dbReference>
<feature type="region of interest" description="Disordered" evidence="3">
    <location>
        <begin position="1"/>
        <end position="54"/>
    </location>
</feature>
<feature type="region of interest" description="Disordered" evidence="3">
    <location>
        <begin position="196"/>
        <end position="218"/>
    </location>
</feature>
<keyword evidence="7" id="KW-1185">Reference proteome</keyword>
<evidence type="ECO:0000256" key="3">
    <source>
        <dbReference type="SAM" id="MobiDB-lite"/>
    </source>
</evidence>
<dbReference type="SUPFAM" id="SSF103657">
    <property type="entry name" value="BAR/IMD domain-like"/>
    <property type="match status" value="1"/>
</dbReference>
<dbReference type="PANTHER" id="PTHR23176:SF136">
    <property type="entry name" value="RHO GTPASE ACTIVATOR (RGD1)"/>
    <property type="match status" value="1"/>
</dbReference>
<keyword evidence="2" id="KW-0175">Coiled coil</keyword>
<dbReference type="CDD" id="cd07652">
    <property type="entry name" value="F-BAR_Rgd1"/>
    <property type="match status" value="1"/>
</dbReference>
<dbReference type="InterPro" id="IPR001060">
    <property type="entry name" value="FCH_dom"/>
</dbReference>
<dbReference type="InterPro" id="IPR027267">
    <property type="entry name" value="AH/BAR_dom_sf"/>
</dbReference>
<protein>
    <submittedName>
        <fullName evidence="6">Uncharacterized protein</fullName>
    </submittedName>
</protein>
<keyword evidence="1" id="KW-0343">GTPase activation</keyword>
<dbReference type="SMART" id="SM00324">
    <property type="entry name" value="RhoGAP"/>
    <property type="match status" value="1"/>
</dbReference>
<feature type="region of interest" description="Disordered" evidence="3">
    <location>
        <begin position="347"/>
        <end position="460"/>
    </location>
</feature>
<evidence type="ECO:0000256" key="2">
    <source>
        <dbReference type="PROSITE-ProRule" id="PRU01077"/>
    </source>
</evidence>
<accession>A0A8H6L639</accession>
<feature type="domain" description="F-BAR" evidence="5">
    <location>
        <begin position="53"/>
        <end position="325"/>
    </location>
</feature>
<dbReference type="InterPro" id="IPR000198">
    <property type="entry name" value="RhoGAP_dom"/>
</dbReference>
<dbReference type="Gene3D" id="1.20.1270.60">
    <property type="entry name" value="Arfaptin homology (AH) domain/BAR domain"/>
    <property type="match status" value="1"/>
</dbReference>
<evidence type="ECO:0000256" key="1">
    <source>
        <dbReference type="ARBA" id="ARBA00022468"/>
    </source>
</evidence>
<evidence type="ECO:0000313" key="7">
    <source>
        <dbReference type="Proteomes" id="UP000578531"/>
    </source>
</evidence>
<evidence type="ECO:0000313" key="6">
    <source>
        <dbReference type="EMBL" id="KAF6237054.1"/>
    </source>
</evidence>
<reference evidence="6 7" key="1">
    <citation type="journal article" date="2020" name="Genomics">
        <title>Complete, high-quality genomes from long-read metagenomic sequencing of two wolf lichen thalli reveals enigmatic genome architecture.</title>
        <authorList>
            <person name="McKenzie S.K."/>
            <person name="Walston R.F."/>
            <person name="Allen J.L."/>
        </authorList>
    </citation>
    <scope>NUCLEOTIDE SEQUENCE [LARGE SCALE GENOMIC DNA]</scope>
    <source>
        <strain evidence="6">WasteWater2</strain>
    </source>
</reference>
<dbReference type="OrthoDB" id="437889at2759"/>
<dbReference type="GeneID" id="59286597"/>
<dbReference type="Proteomes" id="UP000578531">
    <property type="component" value="Unassembled WGS sequence"/>
</dbReference>
<dbReference type="Gene3D" id="1.10.555.10">
    <property type="entry name" value="Rho GTPase activation protein"/>
    <property type="match status" value="1"/>
</dbReference>
<evidence type="ECO:0000259" key="5">
    <source>
        <dbReference type="PROSITE" id="PS51741"/>
    </source>
</evidence>
<dbReference type="FunFam" id="1.10.555.10:FF:000041">
    <property type="entry name" value="Rho GTPase activator (Rgd1)"/>
    <property type="match status" value="1"/>
</dbReference>
<dbReference type="GO" id="GO:0005096">
    <property type="term" value="F:GTPase activator activity"/>
    <property type="evidence" value="ECO:0007669"/>
    <property type="project" value="UniProtKB-KW"/>
</dbReference>
<name>A0A8H6L639_9LECA</name>
<sequence length="667" mass="73257">MEQRDSLEHSSSENLALQSTLNGSGYNGGIEVPTSGQTTLAPQPTLPNNESSPVVDSVLQSDIGINTLLARLKQSVASAREFAGFLKKRSTLEEEQAQGLKKLCRSSHESVKRPDNRQGSYAQNYDEILGIHDRMADNGVQFALSLHQMHEDLHDLAANMERGRKHWKQNGLSAEKRVQDSESLMEKAKSKYDSLAEDYDRTRTGDKQSGRVFGLKGPKSAAQHEEDLLRKLQQADSDYSSKVQSAKNQRQELVSTLRPQAVRALRDLINECDSGLTLQLQKFASFNERLLLSNGLCVSPLKGQSNDLGSRSLRDVVFQIDNARDLNNYVSSFASKVGNLGEIKYERHPTLTSPQQTPSPINTRTQPMPSQQTSTFSSSGQTSQPGFLQGQSFSQASAPPSAPSGSVSNTVPQNGMNRSPQDQNFPSMGAGGPSQLPSAQTAAPLYSQPPTPIGMGALQNNNSSTSLPALRPVFGLSLEDLLKRDGSAIPFVVYQCIQAVDLYGLEVEGIYRLSGSSAHVSKLRSIFDNDSNQLDFRNPEAFYHDVNSVAGLLKQFFRDLPDPLLTREHYQGFIEAARIDDDITRRDSMHAIINSLPDPNYATLRALTLHLNRVQEHSAVNRMNAGNLAIIFGPTLMGTGPNVADAGWQVRVIDTILQNTYQIFDDD</sequence>
<evidence type="ECO:0000259" key="4">
    <source>
        <dbReference type="PROSITE" id="PS50238"/>
    </source>
</evidence>
<dbReference type="GO" id="GO:0007165">
    <property type="term" value="P:signal transduction"/>
    <property type="evidence" value="ECO:0007669"/>
    <property type="project" value="InterPro"/>
</dbReference>
<dbReference type="InterPro" id="IPR050729">
    <property type="entry name" value="Rho-GAP"/>
</dbReference>
<dbReference type="PANTHER" id="PTHR23176">
    <property type="entry name" value="RHO/RAC/CDC GTPASE-ACTIVATING PROTEIN"/>
    <property type="match status" value="1"/>
</dbReference>
<dbReference type="Pfam" id="PF00620">
    <property type="entry name" value="RhoGAP"/>
    <property type="match status" value="1"/>
</dbReference>
<feature type="compositionally biased region" description="Basic and acidic residues" evidence="3">
    <location>
        <begin position="196"/>
        <end position="209"/>
    </location>
</feature>
<feature type="domain" description="Rho-GAP" evidence="4">
    <location>
        <begin position="476"/>
        <end position="664"/>
    </location>
</feature>
<dbReference type="GO" id="GO:0005938">
    <property type="term" value="C:cell cortex"/>
    <property type="evidence" value="ECO:0007669"/>
    <property type="project" value="UniProtKB-ARBA"/>
</dbReference>
<dbReference type="PROSITE" id="PS50238">
    <property type="entry name" value="RHOGAP"/>
    <property type="match status" value="1"/>
</dbReference>
<dbReference type="RefSeq" id="XP_037166386.1">
    <property type="nucleotide sequence ID" value="XM_037306851.1"/>
</dbReference>
<feature type="compositionally biased region" description="Polar residues" evidence="3">
    <location>
        <begin position="34"/>
        <end position="54"/>
    </location>
</feature>
<dbReference type="CDD" id="cd04398">
    <property type="entry name" value="RhoGAP_fRGD1"/>
    <property type="match status" value="1"/>
</dbReference>
<dbReference type="EMBL" id="JACCJC010000016">
    <property type="protein sequence ID" value="KAF6237054.1"/>
    <property type="molecule type" value="Genomic_DNA"/>
</dbReference>
<feature type="compositionally biased region" description="Polar residues" evidence="3">
    <location>
        <begin position="409"/>
        <end position="426"/>
    </location>
</feature>
<organism evidence="6 7">
    <name type="scientific">Letharia columbiana</name>
    <dbReference type="NCBI Taxonomy" id="112416"/>
    <lineage>
        <taxon>Eukaryota</taxon>
        <taxon>Fungi</taxon>
        <taxon>Dikarya</taxon>
        <taxon>Ascomycota</taxon>
        <taxon>Pezizomycotina</taxon>
        <taxon>Lecanoromycetes</taxon>
        <taxon>OSLEUM clade</taxon>
        <taxon>Lecanoromycetidae</taxon>
        <taxon>Lecanorales</taxon>
        <taxon>Lecanorineae</taxon>
        <taxon>Parmeliaceae</taxon>
        <taxon>Letharia</taxon>
    </lineage>
</organism>
<dbReference type="SMART" id="SM00055">
    <property type="entry name" value="FCH"/>
    <property type="match status" value="1"/>
</dbReference>
<dbReference type="FunFam" id="1.20.1270.60:FF:000063">
    <property type="entry name" value="Rho GTPase activator"/>
    <property type="match status" value="1"/>
</dbReference>
<feature type="compositionally biased region" description="Basic and acidic residues" evidence="3">
    <location>
        <begin position="1"/>
        <end position="11"/>
    </location>
</feature>
<feature type="compositionally biased region" description="Polar residues" evidence="3">
    <location>
        <begin position="12"/>
        <end position="24"/>
    </location>
</feature>
<dbReference type="SUPFAM" id="SSF48350">
    <property type="entry name" value="GTPase activation domain, GAP"/>
    <property type="match status" value="1"/>
</dbReference>
<comment type="caution">
    <text evidence="6">The sequence shown here is derived from an EMBL/GenBank/DDBJ whole genome shotgun (WGS) entry which is preliminary data.</text>
</comment>
<feature type="compositionally biased region" description="Low complexity" evidence="3">
    <location>
        <begin position="350"/>
        <end position="408"/>
    </location>
</feature>
<dbReference type="PROSITE" id="PS51741">
    <property type="entry name" value="F_BAR"/>
    <property type="match status" value="1"/>
</dbReference>
<dbReference type="InterPro" id="IPR031160">
    <property type="entry name" value="F_BAR_dom"/>
</dbReference>
<gene>
    <name evidence="6" type="ORF">HO173_004933</name>
</gene>
<dbReference type="InterPro" id="IPR008936">
    <property type="entry name" value="Rho_GTPase_activation_prot"/>
</dbReference>